<dbReference type="InterPro" id="IPR013780">
    <property type="entry name" value="Glyco_hydro_b"/>
</dbReference>
<protein>
    <recommendedName>
        <fullName evidence="5">Glycosyl hydrolase family 31 C-terminal domain-containing protein</fullName>
    </recommendedName>
</protein>
<name>A0A512AV29_9BACT</name>
<organism evidence="6 7">
    <name type="scientific">Adhaeribacter aerolatus</name>
    <dbReference type="NCBI Taxonomy" id="670289"/>
    <lineage>
        <taxon>Bacteria</taxon>
        <taxon>Pseudomonadati</taxon>
        <taxon>Bacteroidota</taxon>
        <taxon>Cytophagia</taxon>
        <taxon>Cytophagales</taxon>
        <taxon>Hymenobacteraceae</taxon>
        <taxon>Adhaeribacter</taxon>
    </lineage>
</organism>
<evidence type="ECO:0000256" key="1">
    <source>
        <dbReference type="ARBA" id="ARBA00022801"/>
    </source>
</evidence>
<keyword evidence="4" id="KW-1133">Transmembrane helix</keyword>
<feature type="region of interest" description="Disordered" evidence="3">
    <location>
        <begin position="790"/>
        <end position="812"/>
    </location>
</feature>
<dbReference type="OrthoDB" id="176168at2"/>
<comment type="caution">
    <text evidence="6">The sequence shown here is derived from an EMBL/GenBank/DDBJ whole genome shotgun (WGS) entry which is preliminary data.</text>
</comment>
<feature type="domain" description="Glycosyl hydrolase family 31 C-terminal" evidence="5">
    <location>
        <begin position="614"/>
        <end position="703"/>
    </location>
</feature>
<proteinExistence type="predicted"/>
<dbReference type="PANTHER" id="PTHR43053:SF4">
    <property type="entry name" value="MYOGENESIS-REGULATING GLYCOSIDASE"/>
    <property type="match status" value="1"/>
</dbReference>
<feature type="region of interest" description="Disordered" evidence="3">
    <location>
        <begin position="328"/>
        <end position="354"/>
    </location>
</feature>
<evidence type="ECO:0000313" key="7">
    <source>
        <dbReference type="Proteomes" id="UP000321532"/>
    </source>
</evidence>
<dbReference type="InterPro" id="IPR048395">
    <property type="entry name" value="Glyco_hydro_31_C"/>
</dbReference>
<sequence length="812" mass="90321">MRFSLSFSCCLPNCQTLRPVVPARTVLAARVALLSLVLIWLGSVALWAQTGSKSSSEIKVKRQAYELIIQPAGFKYAFKNQGKNIAGFHPVSGLRFSAPGDTILFDAVTTSLISRSENLLRLTVTNTQGNKAEVAIYLFDDYLNIQVKPNSSSPKSQLPFVIDLRTAPVQPAYGLGDHGGYGPSANVFGFANNRFLNTDNGLRFVSSFAFFPVQSMGQVIFEKGHKRIGINNQENKMGAAQVPGINAYYFFGKPAAIYKNYAQVKVKEGYPDLKPKYDFFELGYEAFGSLGWNTYQTSVQKDLATYLQKGYHLSWAIVGSGFWKGERKNPEEGTTNSFGIWDDTAEPSRKDGLPNPRYPDVAAFKAFLKQNKINLLLGLRTNFKAPKAADGFYNPTNNGPYPLEGLRQNYYVADPQGKPIPYKVNFPQGNIYILNQDNPAAVQWFGKGFRKWGVQGYKEDMMLHDGIKLNNDAKLNKVNEHLMRQGNLVMVRNSAFSVPGDVIRLEDTKHGFDQDRPVINMLNYAASGAPNVYPDIVAGKYLTLPLTEDQKKYFVRNAWLAAVSPAMSVGLGPWHLENAAYEAAVKKACDWHNQLAPYIYSAAVDAFETGYPTTLTPLPIAFPTDTATYNLATKTRRQYSWLLGPSLLVTPPYGNDYATVERRHVYLPAGNWQDLESGEIFRGPTTLKNYAFPIDKIPAFVGGQGVLVKKEEADLNAIVYSLMPNPSTYRFTYPDGTSRSLITNKAANWHPENLQVRDNTTGQIIPAEYLAKDRALKFKIKAGHHYEISSSEAAKKANTSTTGKNQPKMNQK</sequence>
<feature type="transmembrane region" description="Helical" evidence="4">
    <location>
        <begin position="26"/>
        <end position="48"/>
    </location>
</feature>
<keyword evidence="2" id="KW-0326">Glycosidase</keyword>
<dbReference type="GO" id="GO:0016798">
    <property type="term" value="F:hydrolase activity, acting on glycosyl bonds"/>
    <property type="evidence" value="ECO:0007669"/>
    <property type="project" value="UniProtKB-KW"/>
</dbReference>
<dbReference type="Gene3D" id="3.20.20.80">
    <property type="entry name" value="Glycosidases"/>
    <property type="match status" value="1"/>
</dbReference>
<evidence type="ECO:0000256" key="2">
    <source>
        <dbReference type="ARBA" id="ARBA00023295"/>
    </source>
</evidence>
<dbReference type="RefSeq" id="WP_146896058.1">
    <property type="nucleotide sequence ID" value="NZ_BJYS01000006.1"/>
</dbReference>
<dbReference type="EMBL" id="BJYS01000006">
    <property type="protein sequence ID" value="GEO03579.1"/>
    <property type="molecule type" value="Genomic_DNA"/>
</dbReference>
<dbReference type="Pfam" id="PF21365">
    <property type="entry name" value="Glyco_hydro_31_3rd"/>
    <property type="match status" value="1"/>
</dbReference>
<reference evidence="6 7" key="1">
    <citation type="submission" date="2019-07" db="EMBL/GenBank/DDBJ databases">
        <title>Whole genome shotgun sequence of Adhaeribacter aerolatus NBRC 106133.</title>
        <authorList>
            <person name="Hosoyama A."/>
            <person name="Uohara A."/>
            <person name="Ohji S."/>
            <person name="Ichikawa N."/>
        </authorList>
    </citation>
    <scope>NUCLEOTIDE SEQUENCE [LARGE SCALE GENOMIC DNA]</scope>
    <source>
        <strain evidence="6 7">NBRC 106133</strain>
    </source>
</reference>
<dbReference type="Proteomes" id="UP000321532">
    <property type="component" value="Unassembled WGS sequence"/>
</dbReference>
<evidence type="ECO:0000256" key="3">
    <source>
        <dbReference type="SAM" id="MobiDB-lite"/>
    </source>
</evidence>
<dbReference type="InterPro" id="IPR017853">
    <property type="entry name" value="GH"/>
</dbReference>
<keyword evidence="7" id="KW-1185">Reference proteome</keyword>
<dbReference type="AlphaFoldDB" id="A0A512AV29"/>
<gene>
    <name evidence="6" type="ORF">AAE02nite_12430</name>
</gene>
<dbReference type="SUPFAM" id="SSF51445">
    <property type="entry name" value="(Trans)glycosidases"/>
    <property type="match status" value="1"/>
</dbReference>
<evidence type="ECO:0000313" key="6">
    <source>
        <dbReference type="EMBL" id="GEO03579.1"/>
    </source>
</evidence>
<keyword evidence="4" id="KW-0812">Transmembrane</keyword>
<evidence type="ECO:0000259" key="5">
    <source>
        <dbReference type="Pfam" id="PF21365"/>
    </source>
</evidence>
<evidence type="ECO:0000256" key="4">
    <source>
        <dbReference type="SAM" id="Phobius"/>
    </source>
</evidence>
<dbReference type="Gene3D" id="2.60.40.1180">
    <property type="entry name" value="Golgi alpha-mannosidase II"/>
    <property type="match status" value="1"/>
</dbReference>
<dbReference type="InterPro" id="IPR050985">
    <property type="entry name" value="Alpha-glycosidase_related"/>
</dbReference>
<keyword evidence="1" id="KW-0378">Hydrolase</keyword>
<keyword evidence="4" id="KW-0472">Membrane</keyword>
<dbReference type="PANTHER" id="PTHR43053">
    <property type="entry name" value="GLYCOSIDASE FAMILY 31"/>
    <property type="match status" value="1"/>
</dbReference>
<accession>A0A512AV29</accession>
<dbReference type="SUPFAM" id="SSF51011">
    <property type="entry name" value="Glycosyl hydrolase domain"/>
    <property type="match status" value="1"/>
</dbReference>